<comment type="caution">
    <text evidence="1">The sequence shown here is derived from an EMBL/GenBank/DDBJ whole genome shotgun (WGS) entry which is preliminary data.</text>
</comment>
<reference evidence="1 2" key="1">
    <citation type="journal article" date="2017" name="Front. Microbiol.">
        <title>New Insights into the Diversity of the Genus Faecalibacterium.</title>
        <authorList>
            <person name="Benevides L."/>
            <person name="Burman S."/>
            <person name="Martin R."/>
            <person name="Robert V."/>
            <person name="Thomas M."/>
            <person name="Miquel S."/>
            <person name="Chain F."/>
            <person name="Sokol H."/>
            <person name="Bermudez-Humaran L.G."/>
            <person name="Morrison M."/>
            <person name="Langella P."/>
            <person name="Azevedo V.A."/>
            <person name="Chatel J.M."/>
            <person name="Soares S."/>
        </authorList>
    </citation>
    <scope>NUCLEOTIDE SEQUENCE [LARGE SCALE GENOMIC DNA]</scope>
    <source>
        <strain evidence="2">CNCM I-4541</strain>
    </source>
</reference>
<dbReference type="Proteomes" id="UP000220959">
    <property type="component" value="Unassembled WGS sequence"/>
</dbReference>
<sequence length="351" mass="38451">MAALLSAGLLLLLLPAAFAAEYGEANITPQTTMGEIRSNPSIAGSGLWTYAKEQKLQGAENLLNGQTLEKYVGSWVAQDCADGLNLLIENYNAGVQITYKIYSEQEIAEDSSRNDAEIYYYPASTPNAKYALILSGNVVTRTAEVKECVSTAYQLHQMGYAAFVMRYRIYPDNDQNAPLDDIAQAVQYITDHAQQFGVQAEDYAVIGHSAGGQLTGLFGSDALGYKNYGLLKPGALILAYPIVQYAEVTPAYRLGVDGLSCGKFYYEYSVADVITEDYPPVYFWYGKNDTTLMMLCWNLQEPALAKALQANQVPHKQVVYNDAPHGIGLGRGTDAEGWLNDAVAFWEAQTT</sequence>
<name>A0ACC9D2K2_9FIRM</name>
<proteinExistence type="predicted"/>
<protein>
    <submittedName>
        <fullName evidence="1">Uncharacterized protein</fullName>
    </submittedName>
</protein>
<dbReference type="EMBL" id="NMTR01000004">
    <property type="protein sequence ID" value="PDX62323.1"/>
    <property type="molecule type" value="Genomic_DNA"/>
</dbReference>
<evidence type="ECO:0000313" key="2">
    <source>
        <dbReference type="Proteomes" id="UP000220959"/>
    </source>
</evidence>
<accession>A0ACC9D2K2</accession>
<gene>
    <name evidence="1" type="ORF">CGS49_02595</name>
</gene>
<keyword evidence="2" id="KW-1185">Reference proteome</keyword>
<organism evidence="1 2">
    <name type="scientific">Faecalibacterium langellae</name>
    <dbReference type="NCBI Taxonomy" id="3435293"/>
    <lineage>
        <taxon>Bacteria</taxon>
        <taxon>Bacillati</taxon>
        <taxon>Bacillota</taxon>
        <taxon>Clostridia</taxon>
        <taxon>Eubacteriales</taxon>
        <taxon>Oscillospiraceae</taxon>
        <taxon>Faecalibacterium</taxon>
    </lineage>
</organism>
<evidence type="ECO:0000313" key="1">
    <source>
        <dbReference type="EMBL" id="PDX62323.1"/>
    </source>
</evidence>